<evidence type="ECO:0000313" key="2">
    <source>
        <dbReference type="Proteomes" id="UP001177021"/>
    </source>
</evidence>
<dbReference type="Proteomes" id="UP001177021">
    <property type="component" value="Unassembled WGS sequence"/>
</dbReference>
<proteinExistence type="predicted"/>
<evidence type="ECO:0000313" key="1">
    <source>
        <dbReference type="EMBL" id="CAJ2657206.1"/>
    </source>
</evidence>
<organism evidence="1 2">
    <name type="scientific">Trifolium pratense</name>
    <name type="common">Red clover</name>
    <dbReference type="NCBI Taxonomy" id="57577"/>
    <lineage>
        <taxon>Eukaryota</taxon>
        <taxon>Viridiplantae</taxon>
        <taxon>Streptophyta</taxon>
        <taxon>Embryophyta</taxon>
        <taxon>Tracheophyta</taxon>
        <taxon>Spermatophyta</taxon>
        <taxon>Magnoliopsida</taxon>
        <taxon>eudicotyledons</taxon>
        <taxon>Gunneridae</taxon>
        <taxon>Pentapetalae</taxon>
        <taxon>rosids</taxon>
        <taxon>fabids</taxon>
        <taxon>Fabales</taxon>
        <taxon>Fabaceae</taxon>
        <taxon>Papilionoideae</taxon>
        <taxon>50 kb inversion clade</taxon>
        <taxon>NPAAA clade</taxon>
        <taxon>Hologalegina</taxon>
        <taxon>IRL clade</taxon>
        <taxon>Trifolieae</taxon>
        <taxon>Trifolium</taxon>
    </lineage>
</organism>
<keyword evidence="2" id="KW-1185">Reference proteome</keyword>
<comment type="caution">
    <text evidence="1">The sequence shown here is derived from an EMBL/GenBank/DDBJ whole genome shotgun (WGS) entry which is preliminary data.</text>
</comment>
<name>A0ACB0KJ04_TRIPR</name>
<dbReference type="EMBL" id="CASHSV030000311">
    <property type="protein sequence ID" value="CAJ2657206.1"/>
    <property type="molecule type" value="Genomic_DNA"/>
</dbReference>
<protein>
    <submittedName>
        <fullName evidence="1">Uncharacterized protein</fullName>
    </submittedName>
</protein>
<gene>
    <name evidence="1" type="ORF">MILVUS5_LOCUS23825</name>
</gene>
<sequence length="98" mass="11723">MSRICVRNLPKYVVEDRLRQLFSEKGEITEVKLMRTKNGESRQLAYIRFRTDQEAQEAIRCFNNSYLGPRIITCQVVRMLCESKLSRLRVRLQKKKEQ</sequence>
<reference evidence="1" key="1">
    <citation type="submission" date="2023-10" db="EMBL/GenBank/DDBJ databases">
        <authorList>
            <person name="Rodriguez Cubillos JULIANA M."/>
            <person name="De Vega J."/>
        </authorList>
    </citation>
    <scope>NUCLEOTIDE SEQUENCE</scope>
</reference>
<accession>A0ACB0KJ04</accession>